<dbReference type="InterPro" id="IPR035923">
    <property type="entry name" value="TT1751-like_sf"/>
</dbReference>
<sequence>MKIYKGLALALGALLLGGCGAMGAHHGAGGPGHGGNRATATHGLTALQSPYTPAETMNRLEAEVKKRNLAVVARIDHAAAAQRIGQTLRPTELLIFGNPQAGTPLMLCAQLTSIDLPMKALVWADSAGQTWLGYNDPQWLMHRHGQRDCAPAEQVGKALAGIAAAVVAK</sequence>
<evidence type="ECO:0000313" key="3">
    <source>
        <dbReference type="EMBL" id="GCL62817.1"/>
    </source>
</evidence>
<evidence type="ECO:0000259" key="2">
    <source>
        <dbReference type="Pfam" id="PF03625"/>
    </source>
</evidence>
<dbReference type="Proteomes" id="UP000301751">
    <property type="component" value="Unassembled WGS sequence"/>
</dbReference>
<feature type="signal peptide" evidence="1">
    <location>
        <begin position="1"/>
        <end position="23"/>
    </location>
</feature>
<gene>
    <name evidence="3" type="ORF">AQPW35_18980</name>
</gene>
<proteinExistence type="predicted"/>
<dbReference type="Gene3D" id="3.30.310.70">
    <property type="entry name" value="TT1751-like domain"/>
    <property type="match status" value="1"/>
</dbReference>
<dbReference type="AlphaFoldDB" id="A0A480AR92"/>
<organism evidence="3 4">
    <name type="scientific">Pseudaquabacterium pictum</name>
    <dbReference type="NCBI Taxonomy" id="2315236"/>
    <lineage>
        <taxon>Bacteria</taxon>
        <taxon>Pseudomonadati</taxon>
        <taxon>Pseudomonadota</taxon>
        <taxon>Betaproteobacteria</taxon>
        <taxon>Burkholderiales</taxon>
        <taxon>Sphaerotilaceae</taxon>
        <taxon>Pseudaquabacterium</taxon>
    </lineage>
</organism>
<protein>
    <recommendedName>
        <fullName evidence="2">DUF302 domain-containing protein</fullName>
    </recommendedName>
</protein>
<feature type="chain" id="PRO_5019865612" description="DUF302 domain-containing protein" evidence="1">
    <location>
        <begin position="24"/>
        <end position="169"/>
    </location>
</feature>
<keyword evidence="4" id="KW-1185">Reference proteome</keyword>
<dbReference type="SUPFAM" id="SSF103247">
    <property type="entry name" value="TT1751-like"/>
    <property type="match status" value="1"/>
</dbReference>
<dbReference type="CDD" id="cd14797">
    <property type="entry name" value="DUF302"/>
    <property type="match status" value="1"/>
</dbReference>
<evidence type="ECO:0000256" key="1">
    <source>
        <dbReference type="SAM" id="SignalP"/>
    </source>
</evidence>
<dbReference type="EMBL" id="BJCL01000003">
    <property type="protein sequence ID" value="GCL62817.1"/>
    <property type="molecule type" value="Genomic_DNA"/>
</dbReference>
<reference evidence="4" key="1">
    <citation type="submission" date="2019-03" db="EMBL/GenBank/DDBJ databases">
        <title>Aquabacterium pictum sp.nov., the first bacteriochlorophyll a-containing freshwater bacterium in the genus Aquabacterium of the class Betaproteobacteria.</title>
        <authorList>
            <person name="Hirose S."/>
            <person name="Tank M."/>
            <person name="Hara E."/>
            <person name="Tamaki H."/>
            <person name="Takaichi S."/>
            <person name="Haruta S."/>
            <person name="Hanada S."/>
        </authorList>
    </citation>
    <scope>NUCLEOTIDE SEQUENCE [LARGE SCALE GENOMIC DNA]</scope>
    <source>
        <strain evidence="4">W35</strain>
    </source>
</reference>
<name>A0A480AR92_9BURK</name>
<dbReference type="InterPro" id="IPR005180">
    <property type="entry name" value="DUF302"/>
</dbReference>
<dbReference type="Pfam" id="PF03625">
    <property type="entry name" value="DUF302"/>
    <property type="match status" value="1"/>
</dbReference>
<dbReference type="PROSITE" id="PS51257">
    <property type="entry name" value="PROKAR_LIPOPROTEIN"/>
    <property type="match status" value="1"/>
</dbReference>
<comment type="caution">
    <text evidence="3">The sequence shown here is derived from an EMBL/GenBank/DDBJ whole genome shotgun (WGS) entry which is preliminary data.</text>
</comment>
<feature type="domain" description="DUF302" evidence="2">
    <location>
        <begin position="75"/>
        <end position="137"/>
    </location>
</feature>
<evidence type="ECO:0000313" key="4">
    <source>
        <dbReference type="Proteomes" id="UP000301751"/>
    </source>
</evidence>
<dbReference type="RefSeq" id="WP_228027025.1">
    <property type="nucleotide sequence ID" value="NZ_BJCL01000003.1"/>
</dbReference>
<dbReference type="PANTHER" id="PTHR38342:SF2">
    <property type="entry name" value="INNER MEMBRANE OR EXPORTED"/>
    <property type="match status" value="1"/>
</dbReference>
<accession>A0A480AR92</accession>
<dbReference type="PANTHER" id="PTHR38342">
    <property type="entry name" value="SLR5037 PROTEIN"/>
    <property type="match status" value="1"/>
</dbReference>
<keyword evidence="1" id="KW-0732">Signal</keyword>